<comment type="subcellular location">
    <subcellularLocation>
        <location evidence="1">Nucleus</location>
    </subcellularLocation>
</comment>
<dbReference type="AlphaFoldDB" id="A0ABD0UFD8"/>
<dbReference type="PANTHER" id="PTHR33172">
    <property type="entry name" value="OS08G0516900 PROTEIN"/>
    <property type="match status" value="1"/>
</dbReference>
<dbReference type="GO" id="GO:0006950">
    <property type="term" value="P:response to stress"/>
    <property type="evidence" value="ECO:0007669"/>
    <property type="project" value="UniProtKB-ARBA"/>
</dbReference>
<protein>
    <submittedName>
        <fullName evidence="3">Uncharacterized protein</fullName>
    </submittedName>
</protein>
<gene>
    <name evidence="3" type="ORF">M5K25_023405</name>
</gene>
<evidence type="ECO:0000256" key="1">
    <source>
        <dbReference type="ARBA" id="ARBA00004123"/>
    </source>
</evidence>
<accession>A0ABD0UFD8</accession>
<evidence type="ECO:0000313" key="3">
    <source>
        <dbReference type="EMBL" id="KAL0908893.1"/>
    </source>
</evidence>
<keyword evidence="4" id="KW-1185">Reference proteome</keyword>
<organism evidence="3 4">
    <name type="scientific">Dendrobium thyrsiflorum</name>
    <name type="common">Pinecone-like raceme dendrobium</name>
    <name type="synonym">Orchid</name>
    <dbReference type="NCBI Taxonomy" id="117978"/>
    <lineage>
        <taxon>Eukaryota</taxon>
        <taxon>Viridiplantae</taxon>
        <taxon>Streptophyta</taxon>
        <taxon>Embryophyta</taxon>
        <taxon>Tracheophyta</taxon>
        <taxon>Spermatophyta</taxon>
        <taxon>Magnoliopsida</taxon>
        <taxon>Liliopsida</taxon>
        <taxon>Asparagales</taxon>
        <taxon>Orchidaceae</taxon>
        <taxon>Epidendroideae</taxon>
        <taxon>Malaxideae</taxon>
        <taxon>Dendrobiinae</taxon>
        <taxon>Dendrobium</taxon>
    </lineage>
</organism>
<keyword evidence="2" id="KW-0539">Nucleus</keyword>
<dbReference type="PANTHER" id="PTHR33172:SF96">
    <property type="entry name" value="PROTEIN OXIDATIVE STRESS 3 LIKE 3"/>
    <property type="match status" value="1"/>
</dbReference>
<proteinExistence type="predicted"/>
<dbReference type="EMBL" id="JANQDX010000017">
    <property type="protein sequence ID" value="KAL0908893.1"/>
    <property type="molecule type" value="Genomic_DNA"/>
</dbReference>
<dbReference type="Proteomes" id="UP001552299">
    <property type="component" value="Unassembled WGS sequence"/>
</dbReference>
<dbReference type="InterPro" id="IPR051992">
    <property type="entry name" value="OxStress_Response_Reg"/>
</dbReference>
<evidence type="ECO:0000313" key="4">
    <source>
        <dbReference type="Proteomes" id="UP001552299"/>
    </source>
</evidence>
<reference evidence="3 4" key="1">
    <citation type="journal article" date="2024" name="Plant Biotechnol. J.">
        <title>Dendrobium thyrsiflorum genome and its molecular insights into genes involved in important horticultural traits.</title>
        <authorList>
            <person name="Chen B."/>
            <person name="Wang J.Y."/>
            <person name="Zheng P.J."/>
            <person name="Li K.L."/>
            <person name="Liang Y.M."/>
            <person name="Chen X.F."/>
            <person name="Zhang C."/>
            <person name="Zhao X."/>
            <person name="He X."/>
            <person name="Zhang G.Q."/>
            <person name="Liu Z.J."/>
            <person name="Xu Q."/>
        </authorList>
    </citation>
    <scope>NUCLEOTIDE SEQUENCE [LARGE SCALE GENOMIC DNA]</scope>
    <source>
        <strain evidence="3">GZMU011</strain>
    </source>
</reference>
<dbReference type="GO" id="GO:0005634">
    <property type="term" value="C:nucleus"/>
    <property type="evidence" value="ECO:0007669"/>
    <property type="project" value="UniProtKB-SubCell"/>
</dbReference>
<name>A0ABD0UFD8_DENTH</name>
<comment type="caution">
    <text evidence="3">The sequence shown here is derived from an EMBL/GenBank/DDBJ whole genome shotgun (WGS) entry which is preliminary data.</text>
</comment>
<evidence type="ECO:0000256" key="2">
    <source>
        <dbReference type="ARBA" id="ARBA00023242"/>
    </source>
</evidence>
<sequence>MELSFKTLNHRACTLVVRSISNFYTGKSKSFTSLSDVVASCDSAKDLAKEENSCTRKRRNLLALKIMLERPQNMLKSSGGGITKKLTAPTRSTLAIAAAMSGSPRHSNGDENVNDQQQNALPPLPRLGKSVATIASAVVSSSPQQYSFPLRSFSLGDLSGMANLGSTIETGNVENNFE</sequence>